<gene>
    <name evidence="1" type="ORF">CK203_077147</name>
</gene>
<evidence type="ECO:0000313" key="1">
    <source>
        <dbReference type="EMBL" id="RVW30723.1"/>
    </source>
</evidence>
<protein>
    <submittedName>
        <fullName evidence="1">Uncharacterized protein</fullName>
    </submittedName>
</protein>
<dbReference type="AlphaFoldDB" id="A0A438D5K0"/>
<proteinExistence type="predicted"/>
<organism evidence="1 2">
    <name type="scientific">Vitis vinifera</name>
    <name type="common">Grape</name>
    <dbReference type="NCBI Taxonomy" id="29760"/>
    <lineage>
        <taxon>Eukaryota</taxon>
        <taxon>Viridiplantae</taxon>
        <taxon>Streptophyta</taxon>
        <taxon>Embryophyta</taxon>
        <taxon>Tracheophyta</taxon>
        <taxon>Spermatophyta</taxon>
        <taxon>Magnoliopsida</taxon>
        <taxon>eudicotyledons</taxon>
        <taxon>Gunneridae</taxon>
        <taxon>Pentapetalae</taxon>
        <taxon>rosids</taxon>
        <taxon>Vitales</taxon>
        <taxon>Vitaceae</taxon>
        <taxon>Viteae</taxon>
        <taxon>Vitis</taxon>
    </lineage>
</organism>
<reference evidence="1 2" key="1">
    <citation type="journal article" date="2018" name="PLoS Genet.">
        <title>Population sequencing reveals clonal diversity and ancestral inbreeding in the grapevine cultivar Chardonnay.</title>
        <authorList>
            <person name="Roach M.J."/>
            <person name="Johnson D.L."/>
            <person name="Bohlmann J."/>
            <person name="van Vuuren H.J."/>
            <person name="Jones S.J."/>
            <person name="Pretorius I.S."/>
            <person name="Schmidt S.A."/>
            <person name="Borneman A.R."/>
        </authorList>
    </citation>
    <scope>NUCLEOTIDE SEQUENCE [LARGE SCALE GENOMIC DNA]</scope>
    <source>
        <strain evidence="2">cv. Chardonnay</strain>
        <tissue evidence="1">Leaf</tissue>
    </source>
</reference>
<accession>A0A438D5K0</accession>
<name>A0A438D5K0_VITVI</name>
<dbReference type="Proteomes" id="UP000288805">
    <property type="component" value="Unassembled WGS sequence"/>
</dbReference>
<sequence length="36" mass="4051">MGDQHLKEAFPMLFSIFSSKNVGVVDMWAIEVDGNH</sequence>
<comment type="caution">
    <text evidence="1">The sequence shown here is derived from an EMBL/GenBank/DDBJ whole genome shotgun (WGS) entry which is preliminary data.</text>
</comment>
<evidence type="ECO:0000313" key="2">
    <source>
        <dbReference type="Proteomes" id="UP000288805"/>
    </source>
</evidence>
<dbReference type="EMBL" id="QGNW01001787">
    <property type="protein sequence ID" value="RVW30723.1"/>
    <property type="molecule type" value="Genomic_DNA"/>
</dbReference>